<proteinExistence type="predicted"/>
<evidence type="ECO:0000313" key="1">
    <source>
        <dbReference type="EMBL" id="MAA12607.1"/>
    </source>
</evidence>
<accession>A0A224Y4Z3</accession>
<name>A0A224Y4Z3_9ACAR</name>
<dbReference type="EMBL" id="GFPF01001461">
    <property type="protein sequence ID" value="MAA12607.1"/>
    <property type="molecule type" value="Transcribed_RNA"/>
</dbReference>
<reference evidence="1" key="1">
    <citation type="journal article" date="2017" name="Parasit. Vectors">
        <title>Sialotranscriptomics of Rhipicephalus zambeziensis reveals intricate expression profiles of secretory proteins and suggests tight temporal transcriptional regulation during blood-feeding.</title>
        <authorList>
            <person name="de Castro M.H."/>
            <person name="de Klerk D."/>
            <person name="Pienaar R."/>
            <person name="Rees D.J.G."/>
            <person name="Mans B.J."/>
        </authorList>
    </citation>
    <scope>NUCLEOTIDE SEQUENCE</scope>
    <source>
        <tissue evidence="1">Salivary glands</tissue>
    </source>
</reference>
<dbReference type="AlphaFoldDB" id="A0A224Y4Z3"/>
<organism evidence="1">
    <name type="scientific">Rhipicephalus zambeziensis</name>
    <dbReference type="NCBI Taxonomy" id="60191"/>
    <lineage>
        <taxon>Eukaryota</taxon>
        <taxon>Metazoa</taxon>
        <taxon>Ecdysozoa</taxon>
        <taxon>Arthropoda</taxon>
        <taxon>Chelicerata</taxon>
        <taxon>Arachnida</taxon>
        <taxon>Acari</taxon>
        <taxon>Parasitiformes</taxon>
        <taxon>Ixodida</taxon>
        <taxon>Ixodoidea</taxon>
        <taxon>Ixodidae</taxon>
        <taxon>Rhipicephalinae</taxon>
        <taxon>Rhipicephalus</taxon>
        <taxon>Rhipicephalus</taxon>
    </lineage>
</organism>
<sequence>MKKAPQHKRILHRGRKIIGCLSYPWAKETCFVEYKEYNIALVIADISFIGWNLDVPQAVFCKSKWIASLESVYGIIFSAIKSCSCFICIG</sequence>
<protein>
    <submittedName>
        <fullName evidence="1">Uncharacterized protein</fullName>
    </submittedName>
</protein>